<dbReference type="Pfam" id="PF01979">
    <property type="entry name" value="Amidohydro_1"/>
    <property type="match status" value="1"/>
</dbReference>
<dbReference type="RefSeq" id="WP_217632911.1">
    <property type="nucleotide sequence ID" value="NZ_FNNU01000009.1"/>
</dbReference>
<dbReference type="PANTHER" id="PTHR43794">
    <property type="entry name" value="AMINOHYDROLASE SSNA-RELATED"/>
    <property type="match status" value="1"/>
</dbReference>
<dbReference type="EMBL" id="FNNU01000009">
    <property type="protein sequence ID" value="SDX98674.1"/>
    <property type="molecule type" value="Genomic_DNA"/>
</dbReference>
<dbReference type="SUPFAM" id="SSF51556">
    <property type="entry name" value="Metallo-dependent hydrolases"/>
    <property type="match status" value="1"/>
</dbReference>
<dbReference type="InterPro" id="IPR011059">
    <property type="entry name" value="Metal-dep_hydrolase_composite"/>
</dbReference>
<keyword evidence="2" id="KW-0378">Hydrolase</keyword>
<dbReference type="SUPFAM" id="SSF51338">
    <property type="entry name" value="Composite domain of metallo-dependent hydrolases"/>
    <property type="match status" value="1"/>
</dbReference>
<dbReference type="InterPro" id="IPR050287">
    <property type="entry name" value="MTA/SAH_deaminase"/>
</dbReference>
<evidence type="ECO:0000313" key="5">
    <source>
        <dbReference type="Proteomes" id="UP000243778"/>
    </source>
</evidence>
<protein>
    <submittedName>
        <fullName evidence="4">5-methylthioadenosine/S-adenosylhomocysteine deaminase</fullName>
    </submittedName>
</protein>
<evidence type="ECO:0000256" key="2">
    <source>
        <dbReference type="ARBA" id="ARBA00022801"/>
    </source>
</evidence>
<dbReference type="Gene3D" id="2.30.40.10">
    <property type="entry name" value="Urease, subunit C, domain 1"/>
    <property type="match status" value="1"/>
</dbReference>
<dbReference type="AlphaFoldDB" id="A0A1H3G858"/>
<dbReference type="Gene3D" id="3.20.20.140">
    <property type="entry name" value="Metal-dependent hydrolases"/>
    <property type="match status" value="1"/>
</dbReference>
<dbReference type="InterPro" id="IPR006680">
    <property type="entry name" value="Amidohydro-rel"/>
</dbReference>
<dbReference type="PANTHER" id="PTHR43794:SF11">
    <property type="entry name" value="AMIDOHYDROLASE-RELATED DOMAIN-CONTAINING PROTEIN"/>
    <property type="match status" value="1"/>
</dbReference>
<reference evidence="5" key="1">
    <citation type="submission" date="2016-10" db="EMBL/GenBank/DDBJ databases">
        <authorList>
            <person name="Varghese N."/>
            <person name="Submissions S."/>
        </authorList>
    </citation>
    <scope>NUCLEOTIDE SEQUENCE [LARGE SCALE GENOMIC DNA]</scope>
    <source>
        <strain evidence="5">NRRL B-59562</strain>
    </source>
</reference>
<evidence type="ECO:0000259" key="3">
    <source>
        <dbReference type="Pfam" id="PF01979"/>
    </source>
</evidence>
<proteinExistence type="inferred from homology"/>
<dbReference type="GO" id="GO:0016810">
    <property type="term" value="F:hydrolase activity, acting on carbon-nitrogen (but not peptide) bonds"/>
    <property type="evidence" value="ECO:0007669"/>
    <property type="project" value="InterPro"/>
</dbReference>
<feature type="domain" description="Amidohydrolase-related" evidence="3">
    <location>
        <begin position="60"/>
        <end position="441"/>
    </location>
</feature>
<dbReference type="InterPro" id="IPR032466">
    <property type="entry name" value="Metal_Hydrolase"/>
</dbReference>
<accession>A0A1H3G858</accession>
<evidence type="ECO:0000313" key="4">
    <source>
        <dbReference type="EMBL" id="SDX98674.1"/>
    </source>
</evidence>
<evidence type="ECO:0000256" key="1">
    <source>
        <dbReference type="ARBA" id="ARBA00006745"/>
    </source>
</evidence>
<name>A0A1H3G858_9PSED</name>
<sequence length="505" mass="55518">MSEHTVLIQGARLLCLDDAGNQYEQADILVRGTRIAAIGADLRAQAPADAQVIDARGLLAMPGLINAHFHSPGNFMRGQLPGLPLELFMLYEVPPLVDSAEADHWVYLRTLVAALEMLELGITAVHDDAYHVPVASRGSIDAVMRAYRDAGIRASVAIDQPNVVEYEKFPFLEALLPAAVREEMREAPLQSGEELLALYDYLLQRWHGAEDGRLGAAVSCSAPQRVTADYLQALGVLSRRHGLPFNIHVLETKLQRVLGEEKYGKSLVRYLADQNILDPLCQIIHAIWIDDADIALLAAAGCVVAHNPVCNLRLGSGVMPFRKLRDAGVPIALGSDELCTDDSVNLWFVGKTAALVHTLGSPDYRQWPTADEVLHSLTRGGARALNRTAELGQLAPGCLADIILLDMDSWSFTPLNDLARQLVYSEDGRSLRYTLVNGRLVYANGAFQGIDAGDVRRQVRELTESIRRQYHACDASAERLKPYYDAMYQQAQARDVGFSRYLGEG</sequence>
<dbReference type="STRING" id="1007099.SAMN05216287_4252"/>
<comment type="similarity">
    <text evidence="1">Belongs to the metallo-dependent hydrolases superfamily. ATZ/TRZ family.</text>
</comment>
<keyword evidence="5" id="KW-1185">Reference proteome</keyword>
<dbReference type="Proteomes" id="UP000243778">
    <property type="component" value="Unassembled WGS sequence"/>
</dbReference>
<gene>
    <name evidence="4" type="ORF">SAMN05216287_4252</name>
</gene>
<organism evidence="4 5">
    <name type="scientific">Pseudomonas kuykendallii</name>
    <dbReference type="NCBI Taxonomy" id="1007099"/>
    <lineage>
        <taxon>Bacteria</taxon>
        <taxon>Pseudomonadati</taxon>
        <taxon>Pseudomonadota</taxon>
        <taxon>Gammaproteobacteria</taxon>
        <taxon>Pseudomonadales</taxon>
        <taxon>Pseudomonadaceae</taxon>
        <taxon>Pseudomonas</taxon>
    </lineage>
</organism>